<keyword evidence="1" id="KW-1133">Transmembrane helix</keyword>
<feature type="transmembrane region" description="Helical" evidence="1">
    <location>
        <begin position="29"/>
        <end position="50"/>
    </location>
</feature>
<proteinExistence type="predicted"/>
<gene>
    <name evidence="2" type="ORF">Q73A0000_09135</name>
</gene>
<protein>
    <submittedName>
        <fullName evidence="2">Uncharacterized protein</fullName>
    </submittedName>
</protein>
<evidence type="ECO:0000313" key="3">
    <source>
        <dbReference type="Proteomes" id="UP000594195"/>
    </source>
</evidence>
<reference evidence="2 3" key="1">
    <citation type="submission" date="2019-05" db="EMBL/GenBank/DDBJ databases">
        <title>Chryseobacterium sp. isolated from King George Island, maritime Antarctica.</title>
        <authorList>
            <person name="Peng X."/>
        </authorList>
    </citation>
    <scope>NUCLEOTIDE SEQUENCE [LARGE SCALE GENOMIC DNA]</scope>
    <source>
        <strain evidence="2 3">7-3A</strain>
    </source>
</reference>
<dbReference type="EMBL" id="CP040442">
    <property type="protein sequence ID" value="QOW10521.1"/>
    <property type="molecule type" value="Genomic_DNA"/>
</dbReference>
<accession>A0A7M2Y8P8</accession>
<sequence>MFYLFFLLAVLLSFGLLLSVIKTGRFSIWAKAFRMIIVGISIVVFTYYFIQKSVDHFLENSLTVQVVNKLPFPVDFYIIKVNDDSDPDLKYETRHLGIIRNNYYRIDYLKMDSSDQYWIAAYMGKKNLVYFSQHSVPNKNEDQIIEVQNYIVQSSKLADIAKTHIEELKFENIKTAIWMTLGLLLVFLNLALLLRKAK</sequence>
<keyword evidence="1" id="KW-0812">Transmembrane</keyword>
<dbReference type="AlphaFoldDB" id="A0A7M2Y8P8"/>
<dbReference type="KEGG" id="kfa:Q73A0000_09135"/>
<dbReference type="Proteomes" id="UP000594195">
    <property type="component" value="Chromosome"/>
</dbReference>
<keyword evidence="3" id="KW-1185">Reference proteome</keyword>
<name>A0A7M2Y8P8_9FLAO</name>
<evidence type="ECO:0000313" key="2">
    <source>
        <dbReference type="EMBL" id="QOW10521.1"/>
    </source>
</evidence>
<keyword evidence="1" id="KW-0472">Membrane</keyword>
<organism evidence="2 3">
    <name type="scientific">Kaistella flava</name>
    <name type="common">ex Peng et al. 2021</name>
    <dbReference type="NCBI Taxonomy" id="2038776"/>
    <lineage>
        <taxon>Bacteria</taxon>
        <taxon>Pseudomonadati</taxon>
        <taxon>Bacteroidota</taxon>
        <taxon>Flavobacteriia</taxon>
        <taxon>Flavobacteriales</taxon>
        <taxon>Weeksellaceae</taxon>
        <taxon>Chryseobacterium group</taxon>
        <taxon>Kaistella</taxon>
    </lineage>
</organism>
<evidence type="ECO:0000256" key="1">
    <source>
        <dbReference type="SAM" id="Phobius"/>
    </source>
</evidence>
<dbReference type="RefSeq" id="WP_193810686.1">
    <property type="nucleotide sequence ID" value="NZ_CP040442.1"/>
</dbReference>
<feature type="transmembrane region" description="Helical" evidence="1">
    <location>
        <begin position="176"/>
        <end position="194"/>
    </location>
</feature>